<evidence type="ECO:0000313" key="1">
    <source>
        <dbReference type="EMBL" id="CDW22160.1"/>
    </source>
</evidence>
<organism evidence="1">
    <name type="scientific">Lepeophtheirus salmonis</name>
    <name type="common">Salmon louse</name>
    <name type="synonym">Caligus salmonis</name>
    <dbReference type="NCBI Taxonomy" id="72036"/>
    <lineage>
        <taxon>Eukaryota</taxon>
        <taxon>Metazoa</taxon>
        <taxon>Ecdysozoa</taxon>
        <taxon>Arthropoda</taxon>
        <taxon>Crustacea</taxon>
        <taxon>Multicrustacea</taxon>
        <taxon>Hexanauplia</taxon>
        <taxon>Copepoda</taxon>
        <taxon>Siphonostomatoida</taxon>
        <taxon>Caligidae</taxon>
        <taxon>Lepeophtheirus</taxon>
    </lineage>
</organism>
<proteinExistence type="predicted"/>
<accession>A0A0K2T8M4</accession>
<protein>
    <submittedName>
        <fullName evidence="1">Uncharacterized protein</fullName>
    </submittedName>
</protein>
<dbReference type="EMBL" id="HACA01004799">
    <property type="protein sequence ID" value="CDW22160.1"/>
    <property type="molecule type" value="Transcribed_RNA"/>
</dbReference>
<dbReference type="AlphaFoldDB" id="A0A0K2T8M4"/>
<sequence length="59" mass="6735">DDISVSFLQKEHFLSSGLAQDLLLKSEDDASLYLSHFWSSLFILLSTRVEVCFITRALQ</sequence>
<feature type="non-terminal residue" evidence="1">
    <location>
        <position position="1"/>
    </location>
</feature>
<name>A0A0K2T8M4_LEPSM</name>
<reference evidence="1" key="1">
    <citation type="submission" date="2014-05" db="EMBL/GenBank/DDBJ databases">
        <authorList>
            <person name="Chronopoulou M."/>
        </authorList>
    </citation>
    <scope>NUCLEOTIDE SEQUENCE</scope>
    <source>
        <tissue evidence="1">Whole organism</tissue>
    </source>
</reference>